<keyword evidence="3" id="KW-0418">Kinase</keyword>
<evidence type="ECO:0000313" key="4">
    <source>
        <dbReference type="Proteomes" id="UP000006346"/>
    </source>
</evidence>
<dbReference type="Gene3D" id="3.30.470.20">
    <property type="entry name" value="ATP-grasp fold, B domain"/>
    <property type="match status" value="1"/>
</dbReference>
<accession>G7W8N1</accession>
<dbReference type="OrthoDB" id="9765468at2"/>
<dbReference type="InterPro" id="IPR051549">
    <property type="entry name" value="PEP_Utilizing_Enz"/>
</dbReference>
<dbReference type="GO" id="GO:0016301">
    <property type="term" value="F:kinase activity"/>
    <property type="evidence" value="ECO:0007669"/>
    <property type="project" value="UniProtKB-KW"/>
</dbReference>
<organism evidence="3 4">
    <name type="scientific">Desulfosporosinus orientis (strain ATCC 19365 / DSM 765 / NCIMB 8382 / VKM B-1628 / Singapore I)</name>
    <name type="common">Desulfotomaculum orientis</name>
    <dbReference type="NCBI Taxonomy" id="768706"/>
    <lineage>
        <taxon>Bacteria</taxon>
        <taxon>Bacillati</taxon>
        <taxon>Bacillota</taxon>
        <taxon>Clostridia</taxon>
        <taxon>Eubacteriales</taxon>
        <taxon>Desulfitobacteriaceae</taxon>
        <taxon>Desulfosporosinus</taxon>
    </lineage>
</organism>
<proteinExistence type="predicted"/>
<dbReference type="InterPro" id="IPR002192">
    <property type="entry name" value="PPDK_AMP/ATP-bd"/>
</dbReference>
<dbReference type="SUPFAM" id="SSF52009">
    <property type="entry name" value="Phosphohistidine domain"/>
    <property type="match status" value="1"/>
</dbReference>
<dbReference type="PATRIC" id="fig|768706.3.peg.1837"/>
<dbReference type="Gene3D" id="3.30.1490.20">
    <property type="entry name" value="ATP-grasp fold, A domain"/>
    <property type="match status" value="1"/>
</dbReference>
<keyword evidence="4" id="KW-1185">Reference proteome</keyword>
<name>G7W8N1_DESOD</name>
<dbReference type="Proteomes" id="UP000006346">
    <property type="component" value="Chromosome"/>
</dbReference>
<keyword evidence="3" id="KW-0670">Pyruvate</keyword>
<dbReference type="InterPro" id="IPR008279">
    <property type="entry name" value="PEP-util_enz_mobile_dom"/>
</dbReference>
<keyword evidence="3" id="KW-0808">Transferase</keyword>
<dbReference type="InterPro" id="IPR013815">
    <property type="entry name" value="ATP_grasp_subdomain_1"/>
</dbReference>
<dbReference type="GO" id="GO:0005524">
    <property type="term" value="F:ATP binding"/>
    <property type="evidence" value="ECO:0007669"/>
    <property type="project" value="InterPro"/>
</dbReference>
<reference evidence="3 4" key="2">
    <citation type="journal article" date="2012" name="J. Bacteriol.">
        <title>Complete genome sequences of Desulfosporosinus orientis DSM765T, Desulfosporosinus youngiae DSM17734T, Desulfosporosinus meridiei DSM13257T, and Desulfosporosinus acidiphilus DSM22704T.</title>
        <authorList>
            <person name="Pester M."/>
            <person name="Brambilla E."/>
            <person name="Alazard D."/>
            <person name="Rattei T."/>
            <person name="Weinmaier T."/>
            <person name="Han J."/>
            <person name="Lucas S."/>
            <person name="Lapidus A."/>
            <person name="Cheng J.F."/>
            <person name="Goodwin L."/>
            <person name="Pitluck S."/>
            <person name="Peters L."/>
            <person name="Ovchinnikova G."/>
            <person name="Teshima H."/>
            <person name="Detter J.C."/>
            <person name="Han C.S."/>
            <person name="Tapia R."/>
            <person name="Land M.L."/>
            <person name="Hauser L."/>
            <person name="Kyrpides N.C."/>
            <person name="Ivanova N.N."/>
            <person name="Pagani I."/>
            <person name="Huntmann M."/>
            <person name="Wei C.L."/>
            <person name="Davenport K.W."/>
            <person name="Daligault H."/>
            <person name="Chain P.S."/>
            <person name="Chen A."/>
            <person name="Mavromatis K."/>
            <person name="Markowitz V."/>
            <person name="Szeto E."/>
            <person name="Mikhailova N."/>
            <person name="Pati A."/>
            <person name="Wagner M."/>
            <person name="Woyke T."/>
            <person name="Ollivier B."/>
            <person name="Klenk H.P."/>
            <person name="Spring S."/>
            <person name="Loy A."/>
        </authorList>
    </citation>
    <scope>NUCLEOTIDE SEQUENCE [LARGE SCALE GENOMIC DNA]</scope>
    <source>
        <strain evidence="4">ATCC 19365 / DSM 765 / NCIMB 8382 / VKM B-1628</strain>
    </source>
</reference>
<gene>
    <name evidence="3" type="ordered locus">Desor_1823</name>
</gene>
<dbReference type="HOGENOM" id="CLU_005950_0_0_9"/>
<dbReference type="STRING" id="768706.Desor_1823"/>
<evidence type="ECO:0000259" key="2">
    <source>
        <dbReference type="Pfam" id="PF01326"/>
    </source>
</evidence>
<dbReference type="EMBL" id="CP003108">
    <property type="protein sequence ID" value="AET67458.1"/>
    <property type="molecule type" value="Genomic_DNA"/>
</dbReference>
<feature type="domain" description="Pyruvate phosphate dikinase AMP/ATP-binding" evidence="2">
    <location>
        <begin position="20"/>
        <end position="326"/>
    </location>
</feature>
<dbReference type="RefSeq" id="WP_014184275.1">
    <property type="nucleotide sequence ID" value="NC_016584.1"/>
</dbReference>
<reference evidence="4" key="1">
    <citation type="submission" date="2011-11" db="EMBL/GenBank/DDBJ databases">
        <title>Complete sequence of Desulfosporosinus orientis DSM 765.</title>
        <authorList>
            <person name="Lucas S."/>
            <person name="Han J."/>
            <person name="Lapidus A."/>
            <person name="Cheng J.-F."/>
            <person name="Goodwin L."/>
            <person name="Pitluck S."/>
            <person name="Peters L."/>
            <person name="Ovchinnikova G."/>
            <person name="Teshima H."/>
            <person name="Detter J.C."/>
            <person name="Han C."/>
            <person name="Tapia R."/>
            <person name="Land M."/>
            <person name="Hauser L."/>
            <person name="Kyrpides N."/>
            <person name="Ivanova N."/>
            <person name="Pagani I."/>
            <person name="Pester M."/>
            <person name="Spring S."/>
            <person name="Ollivier B."/>
            <person name="Rattei T."/>
            <person name="Klenk H.-P."/>
            <person name="Wagner M."/>
            <person name="Loy A."/>
            <person name="Woyke T."/>
        </authorList>
    </citation>
    <scope>NUCLEOTIDE SEQUENCE [LARGE SCALE GENOMIC DNA]</scope>
    <source>
        <strain evidence="4">ATCC 19365 / DSM 765 / NCIMB 8382 / VKM B-1628</strain>
    </source>
</reference>
<dbReference type="PANTHER" id="PTHR43615:SF1">
    <property type="entry name" value="PPDK_N DOMAIN-CONTAINING PROTEIN"/>
    <property type="match status" value="1"/>
</dbReference>
<sequence>MKRDEQYILGWEQAFVSGVEHCGGKGWNLSRMARYGFKVPKGGIITAAAFILFVEENGLAQQLRDVSESFRSTGNDELALAQKLDSLKKSFFTARVPEPVVTQVSHFLAQLDITDKPLAIRSSASGEDSPKASFAGIHDSFLNVQGLDKILSAIKRCYASLWSMRALAYRQKMGFADQEVLPSVVIMEMVDAKSSGVGFSCNPQSGRLDQIVIEANFGLGESIVGGSTEPDQYIVNYNLELIEKKIGHKLFVTIAREDGETQLVPIPQSLNPDGQVLSDPEIIELSVLIARVYKALGEGEVQQDVEWAFNGKHFFILQARPVTGQASYTYPILKDQPDIWSNGNFKDTCPMVFSAFLHRPMISAINNLLAVVPKELGYPALEGRQYCRFFAGRIYLNIALLQWEYYDILGFSPAETNAQVGGHQEEIQVPRLTGRQRLATTVNKLKMFRLMLRVRKDAQQLFRGVRQWGKELLEKDLLALNDREMVKALITINTEVEPFVKIGLLNSNAVMLMDTVVNALKRDYGEKAWAIANSLLVGKAKLPSAEQGYRLIELAETAHGDRSARKYFASQPFQPLAWETLLPEDSVFKRMFKEYLAEFGHRAVYEVDWENPRWREDPTYLLEYIKEIMVSADLGKFKAEQQTKSEQGELLYKKKVPLYRRWRINWLLRQAIRGIELREEGKSEMARLVEPSRYITLCIGQRLKKRGLIAEINDVFHCSFPDIFAMLLGYWDGTGIRTLIGDRKQRKIELEQLEPPDLIINGKANNAPAIPVGEGNVLSGLGVASGRAQGKARLLYRPEEGIGQGDVLVAPSTDPGWTPLFLKAAGIVMETGGFLSHGATVAREYGIPAVVNVPGAMKFIKDGDELIVDGDLGKVFKA</sequence>
<dbReference type="Pfam" id="PF00391">
    <property type="entry name" value="PEP-utilizers"/>
    <property type="match status" value="1"/>
</dbReference>
<feature type="domain" description="PEP-utilising enzyme mobile" evidence="1">
    <location>
        <begin position="804"/>
        <end position="873"/>
    </location>
</feature>
<dbReference type="PANTHER" id="PTHR43615">
    <property type="entry name" value="PHOSPHOENOLPYRUVATE SYNTHASE-RELATED"/>
    <property type="match status" value="1"/>
</dbReference>
<dbReference type="Pfam" id="PF01326">
    <property type="entry name" value="PPDK_N"/>
    <property type="match status" value="1"/>
</dbReference>
<dbReference type="KEGG" id="dor:Desor_1823"/>
<dbReference type="eggNOG" id="COG3848">
    <property type="taxonomic scope" value="Bacteria"/>
</dbReference>
<evidence type="ECO:0000259" key="1">
    <source>
        <dbReference type="Pfam" id="PF00391"/>
    </source>
</evidence>
<dbReference type="InterPro" id="IPR036637">
    <property type="entry name" value="Phosphohistidine_dom_sf"/>
</dbReference>
<dbReference type="eggNOG" id="COG0574">
    <property type="taxonomic scope" value="Bacteria"/>
</dbReference>
<dbReference type="Gene3D" id="3.50.30.10">
    <property type="entry name" value="Phosphohistidine domain"/>
    <property type="match status" value="1"/>
</dbReference>
<evidence type="ECO:0000313" key="3">
    <source>
        <dbReference type="EMBL" id="AET67458.1"/>
    </source>
</evidence>
<protein>
    <submittedName>
        <fullName evidence="3">Phosphoenolpyruvate synthase/pyruvate phosphate dikinase</fullName>
    </submittedName>
</protein>
<dbReference type="AlphaFoldDB" id="G7W8N1"/>
<dbReference type="SUPFAM" id="SSF56059">
    <property type="entry name" value="Glutathione synthetase ATP-binding domain-like"/>
    <property type="match status" value="1"/>
</dbReference>